<dbReference type="Gene3D" id="1.10.238.10">
    <property type="entry name" value="EF-hand"/>
    <property type="match status" value="1"/>
</dbReference>
<reference evidence="2" key="1">
    <citation type="submission" date="2014-01" db="EMBL/GenBank/DDBJ databases">
        <title>The genome of the white-rot fungus Pycnoporus cinnabarinus: a basidiomycete model with a versatile arsenal for lignocellulosic biomass breakdown.</title>
        <authorList>
            <person name="Levasseur A."/>
            <person name="Lomascolo A."/>
            <person name="Ruiz-Duenas F.J."/>
            <person name="Uzan E."/>
            <person name="Piumi F."/>
            <person name="Kues U."/>
            <person name="Ram A.F.J."/>
            <person name="Murat C."/>
            <person name="Haon M."/>
            <person name="Benoit I."/>
            <person name="Arfi Y."/>
            <person name="Chevret D."/>
            <person name="Drula E."/>
            <person name="Kwon M.J."/>
            <person name="Gouret P."/>
            <person name="Lesage-Meessen L."/>
            <person name="Lombard V."/>
            <person name="Mariette J."/>
            <person name="Noirot C."/>
            <person name="Park J."/>
            <person name="Patyshakuliyeva A."/>
            <person name="Wieneger R.A.B."/>
            <person name="Wosten H.A.B."/>
            <person name="Martin F."/>
            <person name="Coutinho P.M."/>
            <person name="de Vries R."/>
            <person name="Martinez A.T."/>
            <person name="Klopp C."/>
            <person name="Pontarotti P."/>
            <person name="Henrissat B."/>
            <person name="Record E."/>
        </authorList>
    </citation>
    <scope>NUCLEOTIDE SEQUENCE [LARGE SCALE GENOMIC DNA]</scope>
    <source>
        <strain evidence="2">BRFM137</strain>
    </source>
</reference>
<organism evidence="2 3">
    <name type="scientific">Pycnoporus cinnabarinus</name>
    <name type="common">Cinnabar-red polypore</name>
    <name type="synonym">Trametes cinnabarina</name>
    <dbReference type="NCBI Taxonomy" id="5643"/>
    <lineage>
        <taxon>Eukaryota</taxon>
        <taxon>Fungi</taxon>
        <taxon>Dikarya</taxon>
        <taxon>Basidiomycota</taxon>
        <taxon>Agaricomycotina</taxon>
        <taxon>Agaricomycetes</taxon>
        <taxon>Polyporales</taxon>
        <taxon>Polyporaceae</taxon>
        <taxon>Trametes</taxon>
    </lineage>
</organism>
<evidence type="ECO:0000313" key="2">
    <source>
        <dbReference type="EMBL" id="CDO72837.1"/>
    </source>
</evidence>
<protein>
    <recommendedName>
        <fullName evidence="1">Tc1-like transposase DDE domain-containing protein</fullName>
    </recommendedName>
</protein>
<dbReference type="SUPFAM" id="SSF47473">
    <property type="entry name" value="EF-hand"/>
    <property type="match status" value="1"/>
</dbReference>
<gene>
    <name evidence="2" type="ORF">BN946_scf185002.g22</name>
</gene>
<accession>A0A060SEE4</accession>
<dbReference type="InterPro" id="IPR038717">
    <property type="entry name" value="Tc1-like_DDE_dom"/>
</dbReference>
<dbReference type="AlphaFoldDB" id="A0A060SEE4"/>
<dbReference type="Gene3D" id="3.30.420.10">
    <property type="entry name" value="Ribonuclease H-like superfamily/Ribonuclease H"/>
    <property type="match status" value="1"/>
</dbReference>
<feature type="domain" description="Tc1-like transposase DDE" evidence="1">
    <location>
        <begin position="14"/>
        <end position="88"/>
    </location>
</feature>
<comment type="caution">
    <text evidence="2">The sequence shown here is derived from an EMBL/GenBank/DDBJ whole genome shotgun (WGS) entry which is preliminary data.</text>
</comment>
<dbReference type="GO" id="GO:0003676">
    <property type="term" value="F:nucleic acid binding"/>
    <property type="evidence" value="ECO:0007669"/>
    <property type="project" value="InterPro"/>
</dbReference>
<dbReference type="Pfam" id="PF13358">
    <property type="entry name" value="DDE_3"/>
    <property type="match status" value="1"/>
</dbReference>
<proteinExistence type="predicted"/>
<dbReference type="Proteomes" id="UP000029665">
    <property type="component" value="Unassembled WGS sequence"/>
</dbReference>
<sequence>MDAKMYRHILEDSLLGTLHDHRLGPSTIIFQHDNDPKHTARLVQEWLEHQNLLVLPWPPSSPDLNIIENVWAEIKKRLETYRPRPRNTEELWRVVQKLWQGRRNPPEAGVQLLDDDGAISVQHIFAKYCTPKAAPAVHSGLLEPPEGAYLTSEGLDSWARDTNGAPFDEATKEEILEFMDVTEDGGLTFKGFMQVYQLQTENDEEETWRDLADSHLSLRMDLTDRYGWLLQDERMRMQTLAMPSRLRK</sequence>
<dbReference type="HOGENOM" id="CLU_1120618_0_0_1"/>
<dbReference type="EMBL" id="CCBP010000118">
    <property type="protein sequence ID" value="CDO72837.1"/>
    <property type="molecule type" value="Genomic_DNA"/>
</dbReference>
<evidence type="ECO:0000313" key="3">
    <source>
        <dbReference type="Proteomes" id="UP000029665"/>
    </source>
</evidence>
<evidence type="ECO:0000259" key="1">
    <source>
        <dbReference type="Pfam" id="PF13358"/>
    </source>
</evidence>
<dbReference type="OrthoDB" id="26525at2759"/>
<keyword evidence="3" id="KW-1185">Reference proteome</keyword>
<dbReference type="InterPro" id="IPR036397">
    <property type="entry name" value="RNaseH_sf"/>
</dbReference>
<name>A0A060SEE4_PYCCI</name>
<dbReference type="InterPro" id="IPR011992">
    <property type="entry name" value="EF-hand-dom_pair"/>
</dbReference>